<dbReference type="SUPFAM" id="SSF52540">
    <property type="entry name" value="P-loop containing nucleoside triphosphate hydrolases"/>
    <property type="match status" value="1"/>
</dbReference>
<evidence type="ECO:0000259" key="1">
    <source>
        <dbReference type="SMART" id="SM00382"/>
    </source>
</evidence>
<evidence type="ECO:0000313" key="2">
    <source>
        <dbReference type="EMBL" id="BAP57872.1"/>
    </source>
</evidence>
<dbReference type="PANTHER" id="PTHR32182:SF23">
    <property type="entry name" value="ATP BINDING PROTEIN"/>
    <property type="match status" value="1"/>
</dbReference>
<reference evidence="2 3" key="1">
    <citation type="journal article" date="2014" name="ISME J.">
        <title>Ecophysiology of Thioploca ingrica as revealed by the complete genome sequence supplemented with proteomic evidence.</title>
        <authorList>
            <person name="Kojima H."/>
            <person name="Ogura Y."/>
            <person name="Yamamoto N."/>
            <person name="Togashi T."/>
            <person name="Mori H."/>
            <person name="Watanabe T."/>
            <person name="Nemoto F."/>
            <person name="Kurokawa K."/>
            <person name="Hayashi T."/>
            <person name="Fukui M."/>
        </authorList>
    </citation>
    <scope>NUCLEOTIDE SEQUENCE [LARGE SCALE GENOMIC DNA]</scope>
</reference>
<dbReference type="Gene3D" id="3.40.50.300">
    <property type="entry name" value="P-loop containing nucleotide triphosphate hydrolases"/>
    <property type="match status" value="1"/>
</dbReference>
<feature type="domain" description="AAA+ ATPase" evidence="1">
    <location>
        <begin position="30"/>
        <end position="351"/>
    </location>
</feature>
<dbReference type="InterPro" id="IPR003959">
    <property type="entry name" value="ATPase_AAA_core"/>
</dbReference>
<dbReference type="HOGENOM" id="CLU_033429_1_1_6"/>
<accession>A0A090ANW6</accession>
<organism evidence="2 3">
    <name type="scientific">Thioploca ingrica</name>
    <dbReference type="NCBI Taxonomy" id="40754"/>
    <lineage>
        <taxon>Bacteria</taxon>
        <taxon>Pseudomonadati</taxon>
        <taxon>Pseudomonadota</taxon>
        <taxon>Gammaproteobacteria</taxon>
        <taxon>Thiotrichales</taxon>
        <taxon>Thiotrichaceae</taxon>
        <taxon>Thioploca</taxon>
    </lineage>
</organism>
<evidence type="ECO:0000313" key="3">
    <source>
        <dbReference type="Proteomes" id="UP000031623"/>
    </source>
</evidence>
<dbReference type="SMART" id="SM00382">
    <property type="entry name" value="AAA"/>
    <property type="match status" value="1"/>
</dbReference>
<dbReference type="Proteomes" id="UP000031623">
    <property type="component" value="Chromosome"/>
</dbReference>
<dbReference type="InterPro" id="IPR003593">
    <property type="entry name" value="AAA+_ATPase"/>
</dbReference>
<dbReference type="GO" id="GO:0006302">
    <property type="term" value="P:double-strand break repair"/>
    <property type="evidence" value="ECO:0007669"/>
    <property type="project" value="TreeGrafter"/>
</dbReference>
<dbReference type="GO" id="GO:0016887">
    <property type="term" value="F:ATP hydrolysis activity"/>
    <property type="evidence" value="ECO:0007669"/>
    <property type="project" value="InterPro"/>
</dbReference>
<dbReference type="STRING" id="40754.THII_3575"/>
<dbReference type="Pfam" id="PF13476">
    <property type="entry name" value="AAA_23"/>
    <property type="match status" value="1"/>
</dbReference>
<keyword evidence="3" id="KW-1185">Reference proteome</keyword>
<dbReference type="InterPro" id="IPR027417">
    <property type="entry name" value="P-loop_NTPase"/>
</dbReference>
<dbReference type="GO" id="GO:0005524">
    <property type="term" value="F:ATP binding"/>
    <property type="evidence" value="ECO:0007669"/>
    <property type="project" value="InterPro"/>
</dbReference>
<protein>
    <recommendedName>
        <fullName evidence="1">AAA+ ATPase domain-containing protein</fullName>
    </recommendedName>
</protein>
<dbReference type="AlphaFoldDB" id="A0A090ANW6"/>
<name>A0A090ANW6_9GAMM</name>
<proteinExistence type="predicted"/>
<dbReference type="OrthoDB" id="9815944at2"/>
<dbReference type="EMBL" id="AP014633">
    <property type="protein sequence ID" value="BAP57872.1"/>
    <property type="molecule type" value="Genomic_DNA"/>
</dbReference>
<dbReference type="KEGG" id="tig:THII_3575"/>
<dbReference type="GO" id="GO:0000731">
    <property type="term" value="P:DNA synthesis involved in DNA repair"/>
    <property type="evidence" value="ECO:0007669"/>
    <property type="project" value="TreeGrafter"/>
</dbReference>
<dbReference type="PANTHER" id="PTHR32182">
    <property type="entry name" value="DNA REPLICATION AND REPAIR PROTEIN RECF"/>
    <property type="match status" value="1"/>
</dbReference>
<dbReference type="InterPro" id="IPR038729">
    <property type="entry name" value="Rad50/SbcC_AAA"/>
</dbReference>
<sequence>MDPEPNEIFQVKKLKLENFRGFEQVELEFHRNLTVLIGDNGTGKTAILDCLAILLTNFSKRILRIKNDFEENINILDIKQDKLKTTDEIYLLIEHKQEKVEMKWSISFNKNYGSDSYLQGLDILQGVPKPWYTNNEENLPILIYYPTSTAALINFIDFKNARDDFRTDILTIYDHALDKKAFNFTYFFEWYRWQENIEKQLGKNPTLDQVRQAIYSLLSDDHNQFTNLAINWLNNPSGEMLIQKNATVLNINQLSSGEKTLLALVADLARRLAIANPHREQPLTGNGIVLIDEIDLHLHPRWQRRVIPQLSKIFPNCQLIVTTHSPLVLSQVKPENVVILENFQVVKNTPHTFGRDNNSILYELMAVKQRPDDMQKQLDKVYELLDEGNKAAAQELLKQLSQDLGENDTAIVRAYHHLAFMDEADETD</sequence>
<gene>
    <name evidence="2" type="ORF">THII_3575</name>
</gene>
<dbReference type="Pfam" id="PF13304">
    <property type="entry name" value="AAA_21"/>
    <property type="match status" value="1"/>
</dbReference>